<evidence type="ECO:0000313" key="2">
    <source>
        <dbReference type="Proteomes" id="UP000583944"/>
    </source>
</evidence>
<comment type="caution">
    <text evidence="1">The sequence shown here is derived from an EMBL/GenBank/DDBJ whole genome shotgun (WGS) entry which is preliminary data.</text>
</comment>
<organism evidence="1 2">
    <name type="scientific">Trypanosoma cruzi</name>
    <dbReference type="NCBI Taxonomy" id="5693"/>
    <lineage>
        <taxon>Eukaryota</taxon>
        <taxon>Discoba</taxon>
        <taxon>Euglenozoa</taxon>
        <taxon>Kinetoplastea</taxon>
        <taxon>Metakinetoplastina</taxon>
        <taxon>Trypanosomatida</taxon>
        <taxon>Trypanosomatidae</taxon>
        <taxon>Trypanosoma</taxon>
        <taxon>Schizotrypanum</taxon>
    </lineage>
</organism>
<dbReference type="VEuPathDB" id="TriTrypDB:BCY84_13886"/>
<reference evidence="1 2" key="1">
    <citation type="journal article" date="2019" name="Genome Biol. Evol.">
        <title>Nanopore Sequencing Significantly Improves Genome Assembly of the Protozoan Parasite Trypanosoma cruzi.</title>
        <authorList>
            <person name="Diaz-Viraque F."/>
            <person name="Pita S."/>
            <person name="Greif G."/>
            <person name="de Souza R.C.M."/>
            <person name="Iraola G."/>
            <person name="Robello C."/>
        </authorList>
    </citation>
    <scope>NUCLEOTIDE SEQUENCE [LARGE SCALE GENOMIC DNA]</scope>
    <source>
        <strain evidence="1 2">Berenice</strain>
    </source>
</reference>
<dbReference type="EMBL" id="JABDHM010000319">
    <property type="protein sequence ID" value="KAF5215444.1"/>
    <property type="molecule type" value="Genomic_DNA"/>
</dbReference>
<name>A0A7J6XLS6_TRYCR</name>
<accession>A0A7J6XLS6</accession>
<proteinExistence type="predicted"/>
<dbReference type="OrthoDB" id="365640at2759"/>
<dbReference type="OMA" id="YREMINP"/>
<gene>
    <name evidence="1" type="ORF">ECC02_011871</name>
</gene>
<sequence>MENILGATRRYPQKPEKTRIPQCYFEESTMHESYKWPKTLKTRPKTLVNPNTQPSQVECLLSSKSMMEFGGTTYEEDYLRHSIPRSKTAFVPRTKILEEPLFFEKTTTYKEMNRPVIRAFRRNEVKRVISLKPIEKKQIVPSFGYSSTYQDAFSKKTITLETYSTPVAITNAVPFRGKSTMRSDYKFKIHPPSALPTKEKLRSEPENRNFKTTYRSCYKRPPYPLPSPFASWVRPWTCKCN</sequence>
<dbReference type="Proteomes" id="UP000583944">
    <property type="component" value="Unassembled WGS sequence"/>
</dbReference>
<dbReference type="AlphaFoldDB" id="A0A7J6XLS6"/>
<evidence type="ECO:0000313" key="1">
    <source>
        <dbReference type="EMBL" id="KAF5215444.1"/>
    </source>
</evidence>
<dbReference type="VEuPathDB" id="TriTrypDB:ECC02_011871"/>
<protein>
    <submittedName>
        <fullName evidence="1">Uncharacterized protein</fullName>
    </submittedName>
</protein>